<reference evidence="5 6" key="1">
    <citation type="journal article" date="2024" name="Nat. Commun.">
        <title>Phylogenomics reveals the evolutionary origins of lichenization in chlorophyte algae.</title>
        <authorList>
            <person name="Puginier C."/>
            <person name="Libourel C."/>
            <person name="Otte J."/>
            <person name="Skaloud P."/>
            <person name="Haon M."/>
            <person name="Grisel S."/>
            <person name="Petersen M."/>
            <person name="Berrin J.G."/>
            <person name="Delaux P.M."/>
            <person name="Dal Grande F."/>
            <person name="Keller J."/>
        </authorList>
    </citation>
    <scope>NUCLEOTIDE SEQUENCE [LARGE SCALE GENOMIC DNA]</scope>
    <source>
        <strain evidence="5 6">SAG 245.80</strain>
    </source>
</reference>
<evidence type="ECO:0000256" key="1">
    <source>
        <dbReference type="ARBA" id="ARBA00023054"/>
    </source>
</evidence>
<evidence type="ECO:0000256" key="2">
    <source>
        <dbReference type="SAM" id="Coils"/>
    </source>
</evidence>
<keyword evidence="6" id="KW-1185">Reference proteome</keyword>
<dbReference type="PANTHER" id="PTHR21683:SF3">
    <property type="entry name" value="CILIA AND FLAGELLA ASSOCIATED PROTEIN 100"/>
    <property type="match status" value="1"/>
</dbReference>
<organism evidence="5 6">
    <name type="scientific">Elliptochloris bilobata</name>
    <dbReference type="NCBI Taxonomy" id="381761"/>
    <lineage>
        <taxon>Eukaryota</taxon>
        <taxon>Viridiplantae</taxon>
        <taxon>Chlorophyta</taxon>
        <taxon>core chlorophytes</taxon>
        <taxon>Trebouxiophyceae</taxon>
        <taxon>Trebouxiophyceae incertae sedis</taxon>
        <taxon>Elliptochloris clade</taxon>
        <taxon>Elliptochloris</taxon>
    </lineage>
</organism>
<feature type="coiled-coil region" evidence="2">
    <location>
        <begin position="211"/>
        <end position="248"/>
    </location>
</feature>
<gene>
    <name evidence="5" type="ORF">WJX81_001291</name>
</gene>
<dbReference type="GO" id="GO:0005856">
    <property type="term" value="C:cytoskeleton"/>
    <property type="evidence" value="ECO:0007669"/>
    <property type="project" value="UniProtKB-ARBA"/>
</dbReference>
<evidence type="ECO:0000313" key="5">
    <source>
        <dbReference type="EMBL" id="KAK9843417.1"/>
    </source>
</evidence>
<dbReference type="EMBL" id="JALJOU010000006">
    <property type="protein sequence ID" value="KAK9843417.1"/>
    <property type="molecule type" value="Genomic_DNA"/>
</dbReference>
<feature type="domain" description="DUF4200" evidence="4">
    <location>
        <begin position="147"/>
        <end position="264"/>
    </location>
</feature>
<proteinExistence type="predicted"/>
<protein>
    <recommendedName>
        <fullName evidence="4">DUF4200 domain-containing protein</fullName>
    </recommendedName>
</protein>
<dbReference type="InterPro" id="IPR051147">
    <property type="entry name" value="CFAP_domain-containing"/>
</dbReference>
<sequence>MFTKPETAVASQHAFCREKQRSRPARASVASSSGEAKPDAKPDALKASVARNPFHMPADKEVLLRQEDARRAAAEEQRGRQAAPPGQQPTITSRIRTAVLREPGTLNSRRFARREVPRDEETAAWVATAAARQPSGRRQEKENMAAFLAKKREIFLLQMGLDTKRAEMAKLEERARQRGAALAQSEAMLEEDAARFNTFLKENDERVQAALRKADAEARGKQEKATEIKRATAALSAVKSELAKLEEQLGECSRCGAFLHRLTPPEWFADLAAARAAAWQEEVASWEAACKALRQQQADAREAEGAARAALASAQTQQAAERANAALRSSSAALRDALAAQDPPRPAELRPQEPSDLQDAMFFQEPRQLLEVFVQAEETNLFLIQAAQEAEEGLEGASAALAAARRRLGDEAAGLQAQVMALEATLARQGNESHNIQEDAAAPAGVQGASAAAVPLEALAARIAAVWARCGGAGDAGVAARSSPLALLAGLEARVEEVVAAAASLPADAVAAVERARERERRQVARAGKLAAQREEHEARVRRALERAAAPVFKKVGKPVMARSRQAGPRRVAAAVVKSDTDAELEAFLARADLL</sequence>
<comment type="caution">
    <text evidence="5">The sequence shown here is derived from an EMBL/GenBank/DDBJ whole genome shotgun (WGS) entry which is preliminary data.</text>
</comment>
<evidence type="ECO:0000313" key="6">
    <source>
        <dbReference type="Proteomes" id="UP001445335"/>
    </source>
</evidence>
<keyword evidence="1 2" id="KW-0175">Coiled coil</keyword>
<dbReference type="Proteomes" id="UP001445335">
    <property type="component" value="Unassembled WGS sequence"/>
</dbReference>
<evidence type="ECO:0000259" key="4">
    <source>
        <dbReference type="Pfam" id="PF13863"/>
    </source>
</evidence>
<feature type="coiled-coil region" evidence="2">
    <location>
        <begin position="387"/>
        <end position="432"/>
    </location>
</feature>
<feature type="region of interest" description="Disordered" evidence="3">
    <location>
        <begin position="1"/>
        <end position="92"/>
    </location>
</feature>
<accession>A0AAW1SBP5</accession>
<name>A0AAW1SBP5_9CHLO</name>
<evidence type="ECO:0000256" key="3">
    <source>
        <dbReference type="SAM" id="MobiDB-lite"/>
    </source>
</evidence>
<dbReference type="PANTHER" id="PTHR21683">
    <property type="entry name" value="COILED-COIL DOMAIN-CONTAINING PROTEIN 42 LIKE-2-LIKE-RELATED"/>
    <property type="match status" value="1"/>
</dbReference>
<dbReference type="Pfam" id="PF13863">
    <property type="entry name" value="DUF4200"/>
    <property type="match status" value="1"/>
</dbReference>
<feature type="compositionally biased region" description="Basic and acidic residues" evidence="3">
    <location>
        <begin position="57"/>
        <end position="79"/>
    </location>
</feature>
<feature type="coiled-coil region" evidence="2">
    <location>
        <begin position="276"/>
        <end position="303"/>
    </location>
</feature>
<dbReference type="AlphaFoldDB" id="A0AAW1SBP5"/>
<dbReference type="InterPro" id="IPR025252">
    <property type="entry name" value="DUF4200"/>
</dbReference>